<dbReference type="EMBL" id="CAMXCT030006528">
    <property type="protein sequence ID" value="CAL4802675.1"/>
    <property type="molecule type" value="Genomic_DNA"/>
</dbReference>
<evidence type="ECO:0000313" key="6">
    <source>
        <dbReference type="EMBL" id="CAL4802675.1"/>
    </source>
</evidence>
<comment type="caution">
    <text evidence="4">The sequence shown here is derived from an EMBL/GenBank/DDBJ whole genome shotgun (WGS) entry which is preliminary data.</text>
</comment>
<evidence type="ECO:0000313" key="7">
    <source>
        <dbReference type="Proteomes" id="UP001152797"/>
    </source>
</evidence>
<evidence type="ECO:0000313" key="4">
    <source>
        <dbReference type="EMBL" id="CAI4015363.1"/>
    </source>
</evidence>
<dbReference type="GO" id="GO:0016740">
    <property type="term" value="F:transferase activity"/>
    <property type="evidence" value="ECO:0007669"/>
    <property type="project" value="UniProtKB-KW"/>
</dbReference>
<dbReference type="InterPro" id="IPR006598">
    <property type="entry name" value="CAP10"/>
</dbReference>
<dbReference type="PANTHER" id="PTHR12203:SF35">
    <property type="entry name" value="PROTEIN O-GLUCOSYLTRANSFERASE 1"/>
    <property type="match status" value="1"/>
</dbReference>
<accession>A0A9P1DV24</accession>
<dbReference type="EMBL" id="CAMXCT020006528">
    <property type="protein sequence ID" value="CAL1168738.1"/>
    <property type="molecule type" value="Genomic_DNA"/>
</dbReference>
<sequence>MSDEVAALLTRRGWLDLDEPQLMERQFRAKYLLVTDDSDRIYWMATGNSLLFLPSSGMLRGCGLRALQPWQHFIPLKPDLSDALERVAWAKAHDEEARVIAAHGAALAREAFSHEAQLFCLLRVIQEVSAWLKD</sequence>
<evidence type="ECO:0000259" key="3">
    <source>
        <dbReference type="Pfam" id="PF05686"/>
    </source>
</evidence>
<dbReference type="EMBL" id="CAMXCT010006528">
    <property type="protein sequence ID" value="CAI4015363.1"/>
    <property type="molecule type" value="Genomic_DNA"/>
</dbReference>
<dbReference type="InterPro" id="IPR051091">
    <property type="entry name" value="O-Glucosyltr/Glycosyltrsf_90"/>
</dbReference>
<dbReference type="Pfam" id="PF05686">
    <property type="entry name" value="Glyco_transf_90"/>
    <property type="match status" value="1"/>
</dbReference>
<feature type="domain" description="Glycosyl transferase CAP10" evidence="3">
    <location>
        <begin position="64"/>
        <end position="117"/>
    </location>
</feature>
<dbReference type="OrthoDB" id="541052at2759"/>
<organism evidence="4">
    <name type="scientific">Cladocopium goreaui</name>
    <dbReference type="NCBI Taxonomy" id="2562237"/>
    <lineage>
        <taxon>Eukaryota</taxon>
        <taxon>Sar</taxon>
        <taxon>Alveolata</taxon>
        <taxon>Dinophyceae</taxon>
        <taxon>Suessiales</taxon>
        <taxon>Symbiodiniaceae</taxon>
        <taxon>Cladocopium</taxon>
    </lineage>
</organism>
<protein>
    <submittedName>
        <fullName evidence="6">Protein O-glucosyltransferase 2 (Endoplasmi c reticulum resident protein 58) (ER protein 58) (ERp58) (KDEL motif-containing protein 1) (Protein O-xylosyltransferase POGLUT2)</fullName>
    </submittedName>
</protein>
<evidence type="ECO:0000256" key="2">
    <source>
        <dbReference type="ARBA" id="ARBA00022679"/>
    </source>
</evidence>
<dbReference type="AlphaFoldDB" id="A0A9P1DV24"/>
<keyword evidence="7" id="KW-1185">Reference proteome</keyword>
<name>A0A9P1DV24_9DINO</name>
<keyword evidence="2" id="KW-0808">Transferase</keyword>
<gene>
    <name evidence="4" type="ORF">C1SCF055_LOCUS40197</name>
</gene>
<proteinExistence type="inferred from homology"/>
<reference evidence="5" key="2">
    <citation type="submission" date="2024-04" db="EMBL/GenBank/DDBJ databases">
        <authorList>
            <person name="Chen Y."/>
            <person name="Shah S."/>
            <person name="Dougan E. K."/>
            <person name="Thang M."/>
            <person name="Chan C."/>
        </authorList>
    </citation>
    <scope>NUCLEOTIDE SEQUENCE [LARGE SCALE GENOMIC DNA]</scope>
</reference>
<evidence type="ECO:0000313" key="5">
    <source>
        <dbReference type="EMBL" id="CAL1168738.1"/>
    </source>
</evidence>
<comment type="similarity">
    <text evidence="1">Belongs to the glycosyltransferase 90 family.</text>
</comment>
<evidence type="ECO:0000256" key="1">
    <source>
        <dbReference type="ARBA" id="ARBA00010118"/>
    </source>
</evidence>
<reference evidence="4" key="1">
    <citation type="submission" date="2022-10" db="EMBL/GenBank/DDBJ databases">
        <authorList>
            <person name="Chen Y."/>
            <person name="Dougan E. K."/>
            <person name="Chan C."/>
            <person name="Rhodes N."/>
            <person name="Thang M."/>
        </authorList>
    </citation>
    <scope>NUCLEOTIDE SEQUENCE</scope>
</reference>
<dbReference type="Proteomes" id="UP001152797">
    <property type="component" value="Unassembled WGS sequence"/>
</dbReference>
<dbReference type="PANTHER" id="PTHR12203">
    <property type="entry name" value="KDEL LYS-ASP-GLU-LEU CONTAINING - RELATED"/>
    <property type="match status" value="1"/>
</dbReference>